<evidence type="ECO:0000259" key="2">
    <source>
        <dbReference type="Pfam" id="PF02230"/>
    </source>
</evidence>
<sequence length="271" mass="28761">MPTRIPQPEDFASLAPAITVGLAYPEVPETTTAILILFHGLGDFEEAYTGLAKTLALPGVMGISVRGVTPLPPALLGLSDDDEMPTRHFHWGDDLTISPTTGELELDPGFTKTTDAVLQKLINGVLIEKCGWDTRDMLMFGYGQGGSVALGLASRLRDGEQVAGVEDGDNAAGRVFKGIVSVGGPLPASMVPSISSREKSRTPVLVCHGRSSEAVDEEAMDALRSEFTDVREVKWKKGNDGMPDSRGGNAANHAVLCRTAARCLAAFIINE</sequence>
<organism evidence="3 4">
    <name type="scientific">Apiospora phragmitis</name>
    <dbReference type="NCBI Taxonomy" id="2905665"/>
    <lineage>
        <taxon>Eukaryota</taxon>
        <taxon>Fungi</taxon>
        <taxon>Dikarya</taxon>
        <taxon>Ascomycota</taxon>
        <taxon>Pezizomycotina</taxon>
        <taxon>Sordariomycetes</taxon>
        <taxon>Xylariomycetidae</taxon>
        <taxon>Amphisphaeriales</taxon>
        <taxon>Apiosporaceae</taxon>
        <taxon>Apiospora</taxon>
    </lineage>
</organism>
<feature type="domain" description="Phospholipase/carboxylesterase/thioesterase" evidence="2">
    <location>
        <begin position="30"/>
        <end position="157"/>
    </location>
</feature>
<dbReference type="InterPro" id="IPR050565">
    <property type="entry name" value="LYPA1-2/EST-like"/>
</dbReference>
<proteinExistence type="inferred from homology"/>
<dbReference type="RefSeq" id="XP_066708080.1">
    <property type="nucleotide sequence ID" value="XM_066866404.1"/>
</dbReference>
<evidence type="ECO:0000256" key="1">
    <source>
        <dbReference type="ARBA" id="ARBA00006499"/>
    </source>
</evidence>
<dbReference type="Gene3D" id="3.40.50.1820">
    <property type="entry name" value="alpha/beta hydrolase"/>
    <property type="match status" value="1"/>
</dbReference>
<dbReference type="InterPro" id="IPR029058">
    <property type="entry name" value="AB_hydrolase_fold"/>
</dbReference>
<evidence type="ECO:0000313" key="3">
    <source>
        <dbReference type="EMBL" id="KAK8038228.1"/>
    </source>
</evidence>
<comment type="caution">
    <text evidence="3">The sequence shown here is derived from an EMBL/GenBank/DDBJ whole genome shotgun (WGS) entry which is preliminary data.</text>
</comment>
<dbReference type="PANTHER" id="PTHR10655:SF67">
    <property type="entry name" value="PHOSPHOLIPASE_CARBOXYLESTERASE SUPERFAMILY (AFU_ORTHOLOGUE AFUA_5G09340)"/>
    <property type="match status" value="1"/>
</dbReference>
<keyword evidence="4" id="KW-1185">Reference proteome</keyword>
<comment type="similarity">
    <text evidence="1">Belongs to the AB hydrolase superfamily. AB hydrolase 2 family.</text>
</comment>
<evidence type="ECO:0000313" key="4">
    <source>
        <dbReference type="Proteomes" id="UP001480595"/>
    </source>
</evidence>
<gene>
    <name evidence="3" type="ORF">PG994_014995</name>
</gene>
<accession>A0ABR1SV83</accession>
<protein>
    <recommendedName>
        <fullName evidence="2">Phospholipase/carboxylesterase/thioesterase domain-containing protein</fullName>
    </recommendedName>
</protein>
<dbReference type="EMBL" id="JAQQWL010000016">
    <property type="protein sequence ID" value="KAK8038228.1"/>
    <property type="molecule type" value="Genomic_DNA"/>
</dbReference>
<dbReference type="GeneID" id="92099467"/>
<dbReference type="Proteomes" id="UP001480595">
    <property type="component" value="Unassembled WGS sequence"/>
</dbReference>
<name>A0ABR1SV83_9PEZI</name>
<dbReference type="InterPro" id="IPR003140">
    <property type="entry name" value="PLipase/COase/thioEstase"/>
</dbReference>
<reference evidence="3 4" key="1">
    <citation type="submission" date="2023-01" db="EMBL/GenBank/DDBJ databases">
        <title>Analysis of 21 Apiospora genomes using comparative genomics revels a genus with tremendous synthesis potential of carbohydrate active enzymes and secondary metabolites.</title>
        <authorList>
            <person name="Sorensen T."/>
        </authorList>
    </citation>
    <scope>NUCLEOTIDE SEQUENCE [LARGE SCALE GENOMIC DNA]</scope>
    <source>
        <strain evidence="3 4">CBS 135458</strain>
    </source>
</reference>
<dbReference type="SUPFAM" id="SSF53474">
    <property type="entry name" value="alpha/beta-Hydrolases"/>
    <property type="match status" value="1"/>
</dbReference>
<dbReference type="PANTHER" id="PTHR10655">
    <property type="entry name" value="LYSOPHOSPHOLIPASE-RELATED"/>
    <property type="match status" value="1"/>
</dbReference>
<dbReference type="Pfam" id="PF02230">
    <property type="entry name" value="Abhydrolase_2"/>
    <property type="match status" value="1"/>
</dbReference>